<feature type="transmembrane region" description="Helical" evidence="1">
    <location>
        <begin position="47"/>
        <end position="66"/>
    </location>
</feature>
<keyword evidence="1" id="KW-1133">Transmembrane helix</keyword>
<feature type="transmembrane region" description="Helical" evidence="1">
    <location>
        <begin position="99"/>
        <end position="117"/>
    </location>
</feature>
<dbReference type="Proteomes" id="UP000663923">
    <property type="component" value="Chromosome"/>
</dbReference>
<evidence type="ECO:0000313" key="3">
    <source>
        <dbReference type="Proteomes" id="UP000663923"/>
    </source>
</evidence>
<feature type="transmembrane region" description="Helical" evidence="1">
    <location>
        <begin position="12"/>
        <end position="41"/>
    </location>
</feature>
<dbReference type="InterPro" id="IPR004891">
    <property type="entry name" value="Mercury-R_MerC"/>
</dbReference>
<dbReference type="RefSeq" id="WP_207988946.1">
    <property type="nucleotide sequence ID" value="NZ_CP071794.1"/>
</dbReference>
<dbReference type="EMBL" id="CP071794">
    <property type="protein sequence ID" value="QTD56887.1"/>
    <property type="molecule type" value="Genomic_DNA"/>
</dbReference>
<evidence type="ECO:0000313" key="2">
    <source>
        <dbReference type="EMBL" id="QTD56887.1"/>
    </source>
</evidence>
<organism evidence="2 3">
    <name type="scientific">Parasphingorhabdus cellanae</name>
    <dbReference type="NCBI Taxonomy" id="2806553"/>
    <lineage>
        <taxon>Bacteria</taxon>
        <taxon>Pseudomonadati</taxon>
        <taxon>Pseudomonadota</taxon>
        <taxon>Alphaproteobacteria</taxon>
        <taxon>Sphingomonadales</taxon>
        <taxon>Sphingomonadaceae</taxon>
        <taxon>Parasphingorhabdus</taxon>
    </lineage>
</organism>
<keyword evidence="1" id="KW-0472">Membrane</keyword>
<protein>
    <submittedName>
        <fullName evidence="2">MerC domain-containing protein</fullName>
    </submittedName>
</protein>
<proteinExistence type="predicted"/>
<reference evidence="2 3" key="1">
    <citation type="submission" date="2021-03" db="EMBL/GenBank/DDBJ databases">
        <title>Complete genome of Parasphingorhabdus_sp.JHSY0214.</title>
        <authorList>
            <person name="Yoo J.H."/>
            <person name="Bae J.W."/>
        </authorList>
    </citation>
    <scope>NUCLEOTIDE SEQUENCE [LARGE SCALE GENOMIC DNA]</scope>
    <source>
        <strain evidence="2 3">JHSY0214</strain>
    </source>
</reference>
<name>A0ABX7T7X9_9SPHN</name>
<keyword evidence="3" id="KW-1185">Reference proteome</keyword>
<feature type="transmembrane region" description="Helical" evidence="1">
    <location>
        <begin position="73"/>
        <end position="93"/>
    </location>
</feature>
<sequence length="131" mass="14273">MSPQYANRLESLALLLSGLCLFHCLGLPLLLIAIPALAAVLTVPESVHFYLVITALPLSVIVLVLGRRQHKSFIPLAMGIIGLLFMTAALTEQYRSDEITLTVIGATILALAHIINWKRRSRCAVGSGIWK</sequence>
<accession>A0ABX7T7X9</accession>
<gene>
    <name evidence="2" type="ORF">J4G78_04755</name>
</gene>
<keyword evidence="1" id="KW-0812">Transmembrane</keyword>
<dbReference type="Pfam" id="PF03203">
    <property type="entry name" value="MerC"/>
    <property type="match status" value="1"/>
</dbReference>
<evidence type="ECO:0000256" key="1">
    <source>
        <dbReference type="SAM" id="Phobius"/>
    </source>
</evidence>